<dbReference type="EMBL" id="BOMB01000025">
    <property type="protein sequence ID" value="GID13591.1"/>
    <property type="molecule type" value="Genomic_DNA"/>
</dbReference>
<proteinExistence type="predicted"/>
<dbReference type="AlphaFoldDB" id="A0A8J3J8E2"/>
<comment type="caution">
    <text evidence="1">The sequence shown here is derived from an EMBL/GenBank/DDBJ whole genome shotgun (WGS) entry which is preliminary data.</text>
</comment>
<sequence>MRDGYYASWRDQEYEASPDGDRVRLYSGGPVAGFEQIGAERYLRVVPRTDVAELTYVTSRCTWRGQPFQVIGEHGQWLRLEYLGELPAPSDLGLAAYDRDVHQVWARRAEIGEISEQRG</sequence>
<dbReference type="Proteomes" id="UP000612808">
    <property type="component" value="Unassembled WGS sequence"/>
</dbReference>
<reference evidence="1" key="1">
    <citation type="submission" date="2021-01" db="EMBL/GenBank/DDBJ databases">
        <title>Whole genome shotgun sequence of Actinocatenispora rupis NBRC 107355.</title>
        <authorList>
            <person name="Komaki H."/>
            <person name="Tamura T."/>
        </authorList>
    </citation>
    <scope>NUCLEOTIDE SEQUENCE</scope>
    <source>
        <strain evidence="1">NBRC 107355</strain>
    </source>
</reference>
<organism evidence="1 2">
    <name type="scientific">Actinocatenispora rupis</name>
    <dbReference type="NCBI Taxonomy" id="519421"/>
    <lineage>
        <taxon>Bacteria</taxon>
        <taxon>Bacillati</taxon>
        <taxon>Actinomycetota</taxon>
        <taxon>Actinomycetes</taxon>
        <taxon>Micromonosporales</taxon>
        <taxon>Micromonosporaceae</taxon>
        <taxon>Actinocatenispora</taxon>
    </lineage>
</organism>
<protein>
    <submittedName>
        <fullName evidence="1">Uncharacterized protein</fullName>
    </submittedName>
</protein>
<name>A0A8J3J8E2_9ACTN</name>
<keyword evidence="2" id="KW-1185">Reference proteome</keyword>
<evidence type="ECO:0000313" key="1">
    <source>
        <dbReference type="EMBL" id="GID13591.1"/>
    </source>
</evidence>
<evidence type="ECO:0000313" key="2">
    <source>
        <dbReference type="Proteomes" id="UP000612808"/>
    </source>
</evidence>
<accession>A0A8J3J8E2</accession>
<gene>
    <name evidence="1" type="ORF">Aru02nite_44800</name>
</gene>
<dbReference type="RefSeq" id="WP_239076867.1">
    <property type="nucleotide sequence ID" value="NZ_BAAAZM010000015.1"/>
</dbReference>